<dbReference type="AlphaFoldDB" id="X1BTE8"/>
<name>X1BTE8_9ZZZZ</name>
<organism evidence="1">
    <name type="scientific">marine sediment metagenome</name>
    <dbReference type="NCBI Taxonomy" id="412755"/>
    <lineage>
        <taxon>unclassified sequences</taxon>
        <taxon>metagenomes</taxon>
        <taxon>ecological metagenomes</taxon>
    </lineage>
</organism>
<evidence type="ECO:0008006" key="2">
    <source>
        <dbReference type="Google" id="ProtNLM"/>
    </source>
</evidence>
<reference evidence="1" key="1">
    <citation type="journal article" date="2014" name="Front. Microbiol.">
        <title>High frequency of phylogenetically diverse reductive dehalogenase-homologous genes in deep subseafloor sedimentary metagenomes.</title>
        <authorList>
            <person name="Kawai M."/>
            <person name="Futagami T."/>
            <person name="Toyoda A."/>
            <person name="Takaki Y."/>
            <person name="Nishi S."/>
            <person name="Hori S."/>
            <person name="Arai W."/>
            <person name="Tsubouchi T."/>
            <person name="Morono Y."/>
            <person name="Uchiyama I."/>
            <person name="Ito T."/>
            <person name="Fujiyama A."/>
            <person name="Inagaki F."/>
            <person name="Takami H."/>
        </authorList>
    </citation>
    <scope>NUCLEOTIDE SEQUENCE</scope>
    <source>
        <strain evidence="1">Expedition CK06-06</strain>
    </source>
</reference>
<accession>X1BTE8</accession>
<comment type="caution">
    <text evidence="1">The sequence shown here is derived from an EMBL/GenBank/DDBJ whole genome shotgun (WGS) entry which is preliminary data.</text>
</comment>
<proteinExistence type="predicted"/>
<evidence type="ECO:0000313" key="1">
    <source>
        <dbReference type="EMBL" id="GAG98355.1"/>
    </source>
</evidence>
<dbReference type="Gene3D" id="3.40.50.150">
    <property type="entry name" value="Vaccinia Virus protein VP39"/>
    <property type="match status" value="1"/>
</dbReference>
<dbReference type="InterPro" id="IPR029063">
    <property type="entry name" value="SAM-dependent_MTases_sf"/>
</dbReference>
<protein>
    <recommendedName>
        <fullName evidence="2">Methyltransferase type 11 domain-containing protein</fullName>
    </recommendedName>
</protein>
<feature type="non-terminal residue" evidence="1">
    <location>
        <position position="1"/>
    </location>
</feature>
<gene>
    <name evidence="1" type="ORF">S01H4_49297</name>
</gene>
<dbReference type="EMBL" id="BART01027875">
    <property type="protein sequence ID" value="GAG98355.1"/>
    <property type="molecule type" value="Genomic_DNA"/>
</dbReference>
<sequence>VLEHITNYSDVLNSLWELLEENGLMIISVPVKGWFDHNKEHVNKFTVKSMINILSEYSEWVHISPRTHSKRSGKLITAFFYIIKEGNPLK</sequence>
<dbReference type="SUPFAM" id="SSF53335">
    <property type="entry name" value="S-adenosyl-L-methionine-dependent methyltransferases"/>
    <property type="match status" value="1"/>
</dbReference>